<dbReference type="EMBL" id="NPDY01000001">
    <property type="protein sequence ID" value="PJZ71003.1"/>
    <property type="molecule type" value="Genomic_DNA"/>
</dbReference>
<dbReference type="EMBL" id="NPDZ01000001">
    <property type="protein sequence ID" value="PJZ74535.1"/>
    <property type="molecule type" value="Genomic_DNA"/>
</dbReference>
<dbReference type="InterPro" id="IPR001279">
    <property type="entry name" value="Metallo-B-lactamas"/>
</dbReference>
<dbReference type="GO" id="GO:0046872">
    <property type="term" value="F:metal ion binding"/>
    <property type="evidence" value="ECO:0007669"/>
    <property type="project" value="UniProtKB-KW"/>
</dbReference>
<evidence type="ECO:0000256" key="4">
    <source>
        <dbReference type="ARBA" id="ARBA00022801"/>
    </source>
</evidence>
<evidence type="ECO:0000313" key="10">
    <source>
        <dbReference type="Proteomes" id="UP000231990"/>
    </source>
</evidence>
<accession>A0A2M9ZR75</accession>
<dbReference type="SMART" id="SM00849">
    <property type="entry name" value="Lactamase_B"/>
    <property type="match status" value="1"/>
</dbReference>
<dbReference type="AlphaFoldDB" id="A0A2M9ZR75"/>
<comment type="cofactor">
    <cofactor evidence="1">
        <name>Zn(2+)</name>
        <dbReference type="ChEBI" id="CHEBI:29105"/>
    </cofactor>
</comment>
<dbReference type="GO" id="GO:0016787">
    <property type="term" value="F:hydrolase activity"/>
    <property type="evidence" value="ECO:0007669"/>
    <property type="project" value="UniProtKB-KW"/>
</dbReference>
<evidence type="ECO:0000256" key="2">
    <source>
        <dbReference type="ARBA" id="ARBA00007749"/>
    </source>
</evidence>
<evidence type="ECO:0000256" key="5">
    <source>
        <dbReference type="ARBA" id="ARBA00022833"/>
    </source>
</evidence>
<keyword evidence="3" id="KW-0479">Metal-binding</keyword>
<name>A0A2M9ZR75_9LEPT</name>
<gene>
    <name evidence="7" type="ORF">CH360_00245</name>
    <name evidence="8" type="ORF">CH373_00245</name>
</gene>
<evidence type="ECO:0000313" key="9">
    <source>
        <dbReference type="Proteomes" id="UP000231962"/>
    </source>
</evidence>
<dbReference type="InterPro" id="IPR051013">
    <property type="entry name" value="MBL_superfamily_lactonases"/>
</dbReference>
<dbReference type="Proteomes" id="UP000231990">
    <property type="component" value="Unassembled WGS sequence"/>
</dbReference>
<dbReference type="Gene3D" id="3.60.15.10">
    <property type="entry name" value="Ribonuclease Z/Hydroxyacylglutathione hydrolase-like"/>
    <property type="match status" value="1"/>
</dbReference>
<protein>
    <recommendedName>
        <fullName evidence="6">Metallo-beta-lactamase domain-containing protein</fullName>
    </recommendedName>
</protein>
<dbReference type="SUPFAM" id="SSF56281">
    <property type="entry name" value="Metallo-hydrolase/oxidoreductase"/>
    <property type="match status" value="1"/>
</dbReference>
<evidence type="ECO:0000313" key="7">
    <source>
        <dbReference type="EMBL" id="PJZ71003.1"/>
    </source>
</evidence>
<evidence type="ECO:0000256" key="1">
    <source>
        <dbReference type="ARBA" id="ARBA00001947"/>
    </source>
</evidence>
<evidence type="ECO:0000259" key="6">
    <source>
        <dbReference type="SMART" id="SM00849"/>
    </source>
</evidence>
<dbReference type="Pfam" id="PF00753">
    <property type="entry name" value="Lactamase_B"/>
    <property type="match status" value="1"/>
</dbReference>
<keyword evidence="5" id="KW-0862">Zinc</keyword>
<dbReference type="OrthoDB" id="9802897at2"/>
<proteinExistence type="inferred from homology"/>
<evidence type="ECO:0000256" key="3">
    <source>
        <dbReference type="ARBA" id="ARBA00022723"/>
    </source>
</evidence>
<organism evidence="8 10">
    <name type="scientific">Leptospira perolatii</name>
    <dbReference type="NCBI Taxonomy" id="2023191"/>
    <lineage>
        <taxon>Bacteria</taxon>
        <taxon>Pseudomonadati</taxon>
        <taxon>Spirochaetota</taxon>
        <taxon>Spirochaetia</taxon>
        <taxon>Leptospirales</taxon>
        <taxon>Leptospiraceae</taxon>
        <taxon>Leptospira</taxon>
    </lineage>
</organism>
<feature type="domain" description="Metallo-beta-lactamase" evidence="6">
    <location>
        <begin position="97"/>
        <end position="285"/>
    </location>
</feature>
<dbReference type="InterPro" id="IPR036866">
    <property type="entry name" value="RibonucZ/Hydroxyglut_hydro"/>
</dbReference>
<comment type="caution">
    <text evidence="8">The sequence shown here is derived from an EMBL/GenBank/DDBJ whole genome shotgun (WGS) entry which is preliminary data.</text>
</comment>
<comment type="similarity">
    <text evidence="2">Belongs to the metallo-beta-lactamase superfamily.</text>
</comment>
<sequence>MGSQTIFAKRIFDNDPAAVGSVSLREISLLILPILCLSIFKFSCASSSVLPKTVTLQGQNSKQKISFKDGLYAVLYGRKDYPNSLTISEEDEGRSEIVFLFYLVKFQSKILLIDTGISSKELQQKFGMKDWEGPLTLLHRIGLDASGVTDVIITHFHFDHAGGIDLFPKANFHITPEDWKTLKSVNWFPMQKSKLEKIEKSGRLQLVNQSKEVFPGFRMILTGGHTSGSLAVEWDKGNRERILITGDECYWIDQCKKGAGLPSSVTFSKKRNLEFVHYAEILGSEGTKILTLHDPAVLEGAVEVAPRIFFIP</sequence>
<reference evidence="9 10" key="1">
    <citation type="submission" date="2017-07" db="EMBL/GenBank/DDBJ databases">
        <title>Leptospira spp. isolated from tropical soils.</title>
        <authorList>
            <person name="Thibeaux R."/>
            <person name="Iraola G."/>
            <person name="Ferres I."/>
            <person name="Bierque E."/>
            <person name="Girault D."/>
            <person name="Soupe-Gilbert M.-E."/>
            <person name="Picardeau M."/>
            <person name="Goarant C."/>
        </authorList>
    </citation>
    <scope>NUCLEOTIDE SEQUENCE [LARGE SCALE GENOMIC DNA]</scope>
    <source>
        <strain evidence="8 10">FH1-B-B1</strain>
        <strain evidence="7 9">FH1-B-C1</strain>
    </source>
</reference>
<keyword evidence="9" id="KW-1185">Reference proteome</keyword>
<dbReference type="PANTHER" id="PTHR42978">
    <property type="entry name" value="QUORUM-QUENCHING LACTONASE YTNP-RELATED-RELATED"/>
    <property type="match status" value="1"/>
</dbReference>
<keyword evidence="4" id="KW-0378">Hydrolase</keyword>
<dbReference type="PANTHER" id="PTHR42978:SF7">
    <property type="entry name" value="METALLO-HYDROLASE RV2300C-RELATED"/>
    <property type="match status" value="1"/>
</dbReference>
<dbReference type="Proteomes" id="UP000231962">
    <property type="component" value="Unassembled WGS sequence"/>
</dbReference>
<evidence type="ECO:0000313" key="8">
    <source>
        <dbReference type="EMBL" id="PJZ74535.1"/>
    </source>
</evidence>